<dbReference type="OrthoDB" id="961235at2"/>
<evidence type="ECO:0000313" key="2">
    <source>
        <dbReference type="Proteomes" id="UP000198748"/>
    </source>
</evidence>
<gene>
    <name evidence="1" type="ORF">SAMN04487996_122155</name>
</gene>
<reference evidence="2" key="1">
    <citation type="submission" date="2016-10" db="EMBL/GenBank/DDBJ databases">
        <authorList>
            <person name="Varghese N."/>
            <person name="Submissions S."/>
        </authorList>
    </citation>
    <scope>NUCLEOTIDE SEQUENCE [LARGE SCALE GENOMIC DNA]</scope>
    <source>
        <strain evidence="2">DSM 25329</strain>
    </source>
</reference>
<name>A0A1G7WSQ1_9BACT</name>
<keyword evidence="2" id="KW-1185">Reference proteome</keyword>
<proteinExistence type="predicted"/>
<organism evidence="1 2">
    <name type="scientific">Dyadobacter soli</name>
    <dbReference type="NCBI Taxonomy" id="659014"/>
    <lineage>
        <taxon>Bacteria</taxon>
        <taxon>Pseudomonadati</taxon>
        <taxon>Bacteroidota</taxon>
        <taxon>Cytophagia</taxon>
        <taxon>Cytophagales</taxon>
        <taxon>Spirosomataceae</taxon>
        <taxon>Dyadobacter</taxon>
    </lineage>
</organism>
<sequence>MSETVKYVFLKGPAKMGIAPDGRLTLSICGQDGIPFPGTEPIFFAIPGTTLGIVPDDPEDPQIPSPPLNPPIFFLYIELLAQFNEEDFNRYQPLWDIIDPKLTWDNALIPTLENMPNMNPTGPPKP</sequence>
<accession>A0A1G7WSQ1</accession>
<evidence type="ECO:0000313" key="1">
    <source>
        <dbReference type="EMBL" id="SDG74971.1"/>
    </source>
</evidence>
<dbReference type="AlphaFoldDB" id="A0A1G7WSQ1"/>
<protein>
    <submittedName>
        <fullName evidence="1">Uncharacterized protein</fullName>
    </submittedName>
</protein>
<dbReference type="RefSeq" id="WP_090156779.1">
    <property type="nucleotide sequence ID" value="NZ_FNAN01000022.1"/>
</dbReference>
<dbReference type="EMBL" id="FNAN01000022">
    <property type="protein sequence ID" value="SDG74971.1"/>
    <property type="molecule type" value="Genomic_DNA"/>
</dbReference>
<dbReference type="Proteomes" id="UP000198748">
    <property type="component" value="Unassembled WGS sequence"/>
</dbReference>